<dbReference type="AlphaFoldDB" id="A0A0E9U935"/>
<reference evidence="2" key="2">
    <citation type="journal article" date="2015" name="Fish Shellfish Immunol.">
        <title>Early steps in the European eel (Anguilla anguilla)-Vibrio vulnificus interaction in the gills: Role of the RtxA13 toxin.</title>
        <authorList>
            <person name="Callol A."/>
            <person name="Pajuelo D."/>
            <person name="Ebbesson L."/>
            <person name="Teles M."/>
            <person name="MacKenzie S."/>
            <person name="Amaro C."/>
        </authorList>
    </citation>
    <scope>NUCLEOTIDE SEQUENCE</scope>
</reference>
<sequence>MTLLPGRYLSHLQEVLLSLSLACCSLLFFPLLVTLCKQFWTC</sequence>
<reference evidence="2" key="1">
    <citation type="submission" date="2014-11" db="EMBL/GenBank/DDBJ databases">
        <authorList>
            <person name="Amaro Gonzalez C."/>
        </authorList>
    </citation>
    <scope>NUCLEOTIDE SEQUENCE</scope>
</reference>
<name>A0A0E9U935_ANGAN</name>
<evidence type="ECO:0000313" key="2">
    <source>
        <dbReference type="EMBL" id="JAH61468.1"/>
    </source>
</evidence>
<protein>
    <submittedName>
        <fullName evidence="2">Uncharacterized protein</fullName>
    </submittedName>
</protein>
<keyword evidence="1" id="KW-0472">Membrane</keyword>
<organism evidence="2">
    <name type="scientific">Anguilla anguilla</name>
    <name type="common">European freshwater eel</name>
    <name type="synonym">Muraena anguilla</name>
    <dbReference type="NCBI Taxonomy" id="7936"/>
    <lineage>
        <taxon>Eukaryota</taxon>
        <taxon>Metazoa</taxon>
        <taxon>Chordata</taxon>
        <taxon>Craniata</taxon>
        <taxon>Vertebrata</taxon>
        <taxon>Euteleostomi</taxon>
        <taxon>Actinopterygii</taxon>
        <taxon>Neopterygii</taxon>
        <taxon>Teleostei</taxon>
        <taxon>Anguilliformes</taxon>
        <taxon>Anguillidae</taxon>
        <taxon>Anguilla</taxon>
    </lineage>
</organism>
<keyword evidence="1" id="KW-0812">Transmembrane</keyword>
<proteinExistence type="predicted"/>
<feature type="transmembrane region" description="Helical" evidence="1">
    <location>
        <begin position="15"/>
        <end position="36"/>
    </location>
</feature>
<keyword evidence="1" id="KW-1133">Transmembrane helix</keyword>
<dbReference type="EMBL" id="GBXM01047109">
    <property type="protein sequence ID" value="JAH61468.1"/>
    <property type="molecule type" value="Transcribed_RNA"/>
</dbReference>
<evidence type="ECO:0000256" key="1">
    <source>
        <dbReference type="SAM" id="Phobius"/>
    </source>
</evidence>
<accession>A0A0E9U935</accession>